<sequence length="322" mass="34191">MTSTGSPPKDHRTRDRVIRALLFVAVGVSLTVTLWGMDLSRLGAALKAADWRWLLLAALANTASQTTRAMGWNAMLTAPRIRFPLLVRIEFAAQAAAAVSPEGMGEFVRIGYLLREGVTRTVTVTLMLVRKYFSSLGLVPFLVFVWRPGSGVPGWAVTVAWLYAAVLAVETVLVVRVSRAPAAPAREGRLRKVVFDARTALGPVRRPRVFAEVGAAAVATRALDFIAAAAVARSLGLPLSVAVLVVVLLSVEVSNVLPTLPGQLGTFEAAVLGATAGTLGQAEGLAFALVLHAQQVLPQIPLGMIAMADTSILRNRSKRNSS</sequence>
<evidence type="ECO:0000256" key="4">
    <source>
        <dbReference type="ARBA" id="ARBA00022989"/>
    </source>
</evidence>
<reference evidence="7" key="1">
    <citation type="journal article" date="2014" name="Int. J. Syst. Evol. Microbiol.">
        <title>Complete genome sequence of Corynebacterium casei LMG S-19264T (=DSM 44701T), isolated from a smear-ripened cheese.</title>
        <authorList>
            <consortium name="US DOE Joint Genome Institute (JGI-PGF)"/>
            <person name="Walter F."/>
            <person name="Albersmeier A."/>
            <person name="Kalinowski J."/>
            <person name="Ruckert C."/>
        </authorList>
    </citation>
    <scope>NUCLEOTIDE SEQUENCE</scope>
    <source>
        <strain evidence="7">JCM 4518</strain>
    </source>
</reference>
<dbReference type="AlphaFoldDB" id="A0A918SXR5"/>
<dbReference type="InterPro" id="IPR022791">
    <property type="entry name" value="L-PG_synthase/AglD"/>
</dbReference>
<comment type="caution">
    <text evidence="7">The sequence shown here is derived from an EMBL/GenBank/DDBJ whole genome shotgun (WGS) entry which is preliminary data.</text>
</comment>
<evidence type="ECO:0000256" key="3">
    <source>
        <dbReference type="ARBA" id="ARBA00022692"/>
    </source>
</evidence>
<evidence type="ECO:0000256" key="6">
    <source>
        <dbReference type="SAM" id="Phobius"/>
    </source>
</evidence>
<evidence type="ECO:0000256" key="5">
    <source>
        <dbReference type="ARBA" id="ARBA00023136"/>
    </source>
</evidence>
<evidence type="ECO:0000313" key="7">
    <source>
        <dbReference type="EMBL" id="GHA74759.1"/>
    </source>
</evidence>
<keyword evidence="4 6" id="KW-1133">Transmembrane helix</keyword>
<accession>A0A918SXR5</accession>
<keyword evidence="3 6" id="KW-0812">Transmembrane</keyword>
<protein>
    <recommendedName>
        <fullName evidence="9">Flippase-like domain-containing protein</fullName>
    </recommendedName>
</protein>
<evidence type="ECO:0000256" key="2">
    <source>
        <dbReference type="ARBA" id="ARBA00022475"/>
    </source>
</evidence>
<dbReference type="EMBL" id="BMUL01000003">
    <property type="protein sequence ID" value="GHA74759.1"/>
    <property type="molecule type" value="Genomic_DNA"/>
</dbReference>
<reference evidence="7" key="2">
    <citation type="submission" date="2020-09" db="EMBL/GenBank/DDBJ databases">
        <authorList>
            <person name="Sun Q."/>
            <person name="Ohkuma M."/>
        </authorList>
    </citation>
    <scope>NUCLEOTIDE SEQUENCE</scope>
    <source>
        <strain evidence="7">JCM 4518</strain>
    </source>
</reference>
<feature type="transmembrane region" description="Helical" evidence="6">
    <location>
        <begin position="17"/>
        <end position="37"/>
    </location>
</feature>
<dbReference type="Pfam" id="PF03706">
    <property type="entry name" value="LPG_synthase_TM"/>
    <property type="match status" value="1"/>
</dbReference>
<name>A0A918SXR5_9ACTN</name>
<organism evidence="7 8">
    <name type="scientific">Streptomyces termitum</name>
    <dbReference type="NCBI Taxonomy" id="67368"/>
    <lineage>
        <taxon>Bacteria</taxon>
        <taxon>Bacillati</taxon>
        <taxon>Actinomycetota</taxon>
        <taxon>Actinomycetes</taxon>
        <taxon>Kitasatosporales</taxon>
        <taxon>Streptomycetaceae</taxon>
        <taxon>Streptomyces</taxon>
    </lineage>
</organism>
<keyword evidence="5 6" id="KW-0472">Membrane</keyword>
<comment type="subcellular location">
    <subcellularLocation>
        <location evidence="1">Cell membrane</location>
        <topology evidence="1">Multi-pass membrane protein</topology>
    </subcellularLocation>
</comment>
<keyword evidence="2" id="KW-1003">Cell membrane</keyword>
<keyword evidence="8" id="KW-1185">Reference proteome</keyword>
<dbReference type="PANTHER" id="PTHR39087">
    <property type="entry name" value="UPF0104 MEMBRANE PROTEIN MJ1595"/>
    <property type="match status" value="1"/>
</dbReference>
<proteinExistence type="predicted"/>
<gene>
    <name evidence="7" type="ORF">GCM10010305_17000</name>
</gene>
<dbReference type="RefSeq" id="WP_189975935.1">
    <property type="nucleotide sequence ID" value="NZ_BMUL01000003.1"/>
</dbReference>
<dbReference type="GO" id="GO:0005886">
    <property type="term" value="C:plasma membrane"/>
    <property type="evidence" value="ECO:0007669"/>
    <property type="project" value="UniProtKB-SubCell"/>
</dbReference>
<evidence type="ECO:0000256" key="1">
    <source>
        <dbReference type="ARBA" id="ARBA00004651"/>
    </source>
</evidence>
<dbReference type="Proteomes" id="UP000644020">
    <property type="component" value="Unassembled WGS sequence"/>
</dbReference>
<evidence type="ECO:0000313" key="8">
    <source>
        <dbReference type="Proteomes" id="UP000644020"/>
    </source>
</evidence>
<dbReference type="PANTHER" id="PTHR39087:SF2">
    <property type="entry name" value="UPF0104 MEMBRANE PROTEIN MJ1595"/>
    <property type="match status" value="1"/>
</dbReference>
<evidence type="ECO:0008006" key="9">
    <source>
        <dbReference type="Google" id="ProtNLM"/>
    </source>
</evidence>